<reference evidence="2 3" key="1">
    <citation type="submission" date="2020-10" db="EMBL/GenBank/DDBJ databases">
        <title>Sequencing the genomes of 1000 actinobacteria strains.</title>
        <authorList>
            <person name="Klenk H.-P."/>
        </authorList>
    </citation>
    <scope>NUCLEOTIDE SEQUENCE [LARGE SCALE GENOMIC DNA]</scope>
    <source>
        <strain evidence="2 3">DSM 43748</strain>
    </source>
</reference>
<feature type="compositionally biased region" description="Basic and acidic residues" evidence="1">
    <location>
        <begin position="13"/>
        <end position="33"/>
    </location>
</feature>
<comment type="caution">
    <text evidence="2">The sequence shown here is derived from an EMBL/GenBank/DDBJ whole genome shotgun (WGS) entry which is preliminary data.</text>
</comment>
<accession>A0ABR9KLB2</accession>
<protein>
    <recommendedName>
        <fullName evidence="4">Resolvase HTH domain-containing protein</fullName>
    </recommendedName>
</protein>
<evidence type="ECO:0000313" key="3">
    <source>
        <dbReference type="Proteomes" id="UP000661607"/>
    </source>
</evidence>
<feature type="region of interest" description="Disordered" evidence="1">
    <location>
        <begin position="1"/>
        <end position="35"/>
    </location>
</feature>
<sequence>MHINLPATITQAKTEHQARSPHRHDQPARDLKPTGRTNLSAFQEQGASIAALARTHGVSRVAIRTALAGLLPDQAIPPPRSG</sequence>
<evidence type="ECO:0000313" key="2">
    <source>
        <dbReference type="EMBL" id="MBE1562765.1"/>
    </source>
</evidence>
<dbReference type="Proteomes" id="UP000661607">
    <property type="component" value="Unassembled WGS sequence"/>
</dbReference>
<organism evidence="2 3">
    <name type="scientific">Nonomuraea africana</name>
    <dbReference type="NCBI Taxonomy" id="46171"/>
    <lineage>
        <taxon>Bacteria</taxon>
        <taxon>Bacillati</taxon>
        <taxon>Actinomycetota</taxon>
        <taxon>Actinomycetes</taxon>
        <taxon>Streptosporangiales</taxon>
        <taxon>Streptosporangiaceae</taxon>
        <taxon>Nonomuraea</taxon>
    </lineage>
</organism>
<name>A0ABR9KLB2_9ACTN</name>
<dbReference type="RefSeq" id="WP_225958816.1">
    <property type="nucleotide sequence ID" value="NZ_BAAASY010000004.1"/>
</dbReference>
<proteinExistence type="predicted"/>
<keyword evidence="3" id="KW-1185">Reference proteome</keyword>
<evidence type="ECO:0008006" key="4">
    <source>
        <dbReference type="Google" id="ProtNLM"/>
    </source>
</evidence>
<evidence type="ECO:0000256" key="1">
    <source>
        <dbReference type="SAM" id="MobiDB-lite"/>
    </source>
</evidence>
<dbReference type="EMBL" id="JADBEF010000001">
    <property type="protein sequence ID" value="MBE1562765.1"/>
    <property type="molecule type" value="Genomic_DNA"/>
</dbReference>
<gene>
    <name evidence="2" type="ORF">H4W81_005544</name>
</gene>